<evidence type="ECO:0000256" key="5">
    <source>
        <dbReference type="PIRNR" id="PIRNR038471"/>
    </source>
</evidence>
<dbReference type="InterPro" id="IPR055342">
    <property type="entry name" value="MreC_beta-barrel_core"/>
</dbReference>
<dbReference type="Proteomes" id="UP001205603">
    <property type="component" value="Unassembled WGS sequence"/>
</dbReference>
<dbReference type="InterPro" id="IPR042177">
    <property type="entry name" value="Cell/Rod_1"/>
</dbReference>
<dbReference type="InterPro" id="IPR007221">
    <property type="entry name" value="MreC"/>
</dbReference>
<evidence type="ECO:0000313" key="9">
    <source>
        <dbReference type="EMBL" id="MCP9611176.1"/>
    </source>
</evidence>
<dbReference type="Pfam" id="PF04085">
    <property type="entry name" value="MreC"/>
    <property type="match status" value="1"/>
</dbReference>
<keyword evidence="7" id="KW-1133">Transmembrane helix</keyword>
<dbReference type="Gene3D" id="2.40.10.340">
    <property type="entry name" value="Rod shape-determining protein MreC, domain 1"/>
    <property type="match status" value="1"/>
</dbReference>
<dbReference type="Gene3D" id="2.40.10.350">
    <property type="entry name" value="Rod shape-determining protein MreC, domain 2"/>
    <property type="match status" value="1"/>
</dbReference>
<comment type="function">
    <text evidence="5">Involved in formation and maintenance of cell shape.</text>
</comment>
<organism evidence="9 10">
    <name type="scientific">Coprobacter tertius</name>
    <dbReference type="NCBI Taxonomy" id="2944915"/>
    <lineage>
        <taxon>Bacteria</taxon>
        <taxon>Pseudomonadati</taxon>
        <taxon>Bacteroidota</taxon>
        <taxon>Bacteroidia</taxon>
        <taxon>Bacteroidales</taxon>
        <taxon>Barnesiellaceae</taxon>
        <taxon>Coprobacter</taxon>
    </lineage>
</organism>
<dbReference type="PANTHER" id="PTHR34138">
    <property type="entry name" value="CELL SHAPE-DETERMINING PROTEIN MREC"/>
    <property type="match status" value="1"/>
</dbReference>
<name>A0ABT1MFQ8_9BACT</name>
<keyword evidence="3 5" id="KW-0133">Cell shape</keyword>
<keyword evidence="7" id="KW-0812">Transmembrane</keyword>
<feature type="coiled-coil region" evidence="6">
    <location>
        <begin position="67"/>
        <end position="101"/>
    </location>
</feature>
<evidence type="ECO:0000256" key="4">
    <source>
        <dbReference type="ARBA" id="ARBA00032089"/>
    </source>
</evidence>
<keyword evidence="10" id="KW-1185">Reference proteome</keyword>
<dbReference type="PANTHER" id="PTHR34138:SF1">
    <property type="entry name" value="CELL SHAPE-DETERMINING PROTEIN MREC"/>
    <property type="match status" value="1"/>
</dbReference>
<proteinExistence type="inferred from homology"/>
<dbReference type="NCBIfam" id="NF010532">
    <property type="entry name" value="PRK13922.9-3"/>
    <property type="match status" value="1"/>
</dbReference>
<evidence type="ECO:0000256" key="1">
    <source>
        <dbReference type="ARBA" id="ARBA00009369"/>
    </source>
</evidence>
<dbReference type="PIRSF" id="PIRSF038471">
    <property type="entry name" value="MreC"/>
    <property type="match status" value="1"/>
</dbReference>
<accession>A0ABT1MFQ8</accession>
<evidence type="ECO:0000256" key="6">
    <source>
        <dbReference type="SAM" id="Coils"/>
    </source>
</evidence>
<keyword evidence="7" id="KW-0472">Membrane</keyword>
<evidence type="ECO:0000256" key="7">
    <source>
        <dbReference type="SAM" id="Phobius"/>
    </source>
</evidence>
<dbReference type="EMBL" id="JANDHW010000003">
    <property type="protein sequence ID" value="MCP9611176.1"/>
    <property type="molecule type" value="Genomic_DNA"/>
</dbReference>
<feature type="transmembrane region" description="Helical" evidence="7">
    <location>
        <begin position="12"/>
        <end position="31"/>
    </location>
</feature>
<evidence type="ECO:0000256" key="3">
    <source>
        <dbReference type="ARBA" id="ARBA00022960"/>
    </source>
</evidence>
<evidence type="ECO:0000313" key="10">
    <source>
        <dbReference type="Proteomes" id="UP001205603"/>
    </source>
</evidence>
<dbReference type="RefSeq" id="WP_255025873.1">
    <property type="nucleotide sequence ID" value="NZ_JANDHW010000003.1"/>
</dbReference>
<reference evidence="9 10" key="1">
    <citation type="submission" date="2022-07" db="EMBL/GenBank/DDBJ databases">
        <title>Fecal culturing of patients with breast cancer.</title>
        <authorList>
            <person name="Teng N.M.Y."/>
            <person name="Kiu R."/>
            <person name="Evans R."/>
            <person name="Baker D.J."/>
            <person name="Zenner C."/>
            <person name="Robinson S.D."/>
            <person name="Hall L.J."/>
        </authorList>
    </citation>
    <scope>NUCLEOTIDE SEQUENCE [LARGE SCALE GENOMIC DNA]</scope>
    <source>
        <strain evidence="9 10">LH1063</strain>
    </source>
</reference>
<protein>
    <recommendedName>
        <fullName evidence="2 5">Cell shape-determining protein MreC</fullName>
    </recommendedName>
    <alternativeName>
        <fullName evidence="4 5">Cell shape protein MreC</fullName>
    </alternativeName>
</protein>
<evidence type="ECO:0000259" key="8">
    <source>
        <dbReference type="Pfam" id="PF04085"/>
    </source>
</evidence>
<feature type="domain" description="Rod shape-determining protein MreC beta-barrel core" evidence="8">
    <location>
        <begin position="117"/>
        <end position="264"/>
    </location>
</feature>
<comment type="similarity">
    <text evidence="1 5">Belongs to the MreC family.</text>
</comment>
<evidence type="ECO:0000256" key="2">
    <source>
        <dbReference type="ARBA" id="ARBA00013855"/>
    </source>
</evidence>
<gene>
    <name evidence="9" type="primary">mreC</name>
    <name evidence="9" type="ORF">NMU02_03605</name>
</gene>
<comment type="caution">
    <text evidence="9">The sequence shown here is derived from an EMBL/GenBank/DDBJ whole genome shotgun (WGS) entry which is preliminary data.</text>
</comment>
<dbReference type="InterPro" id="IPR042175">
    <property type="entry name" value="Cell/Rod_MreC_2"/>
</dbReference>
<sequence>MRKLIYFLIKHSPWLVYIFYVIICLVLLFRFNPYQQSVFFSSANDLAGELYSVKGNITGYFGLREINLDLQKRNGALEMEVANLRDKIRSLEGDSMSVRREADSVYNDYDFVIAQVADNSVTKSQNYITLNKGCKDGVHPEMGVVDQNGVVGIVNVVSDHHAQVISLLNPKLRLSCKVKGSGYFGSLVWDGNDARYAILEELPRHVNFEKGDTIVTSGYSAVFPEGIMVGTVSDFSKQKNDNFYALKVKLSTDFFRLNDVRIIEIKDQKERKSLEKAVQND</sequence>
<keyword evidence="6" id="KW-0175">Coiled coil</keyword>